<comment type="caution">
    <text evidence="2">The sequence shown here is derived from an EMBL/GenBank/DDBJ whole genome shotgun (WGS) entry which is preliminary data.</text>
</comment>
<organism evidence="2 3">
    <name type="scientific">Streptomyces mashuensis</name>
    <dbReference type="NCBI Taxonomy" id="33904"/>
    <lineage>
        <taxon>Bacteria</taxon>
        <taxon>Bacillati</taxon>
        <taxon>Actinomycetota</taxon>
        <taxon>Actinomycetes</taxon>
        <taxon>Kitasatosporales</taxon>
        <taxon>Streptomycetaceae</taxon>
        <taxon>Streptomyces</taxon>
    </lineage>
</organism>
<dbReference type="EMBL" id="BNBD01000006">
    <property type="protein sequence ID" value="GHF50450.1"/>
    <property type="molecule type" value="Genomic_DNA"/>
</dbReference>
<dbReference type="Pfam" id="PF04149">
    <property type="entry name" value="DUF397"/>
    <property type="match status" value="1"/>
</dbReference>
<feature type="domain" description="DUF397" evidence="1">
    <location>
        <begin position="5"/>
        <end position="55"/>
    </location>
</feature>
<evidence type="ECO:0000313" key="3">
    <source>
        <dbReference type="Proteomes" id="UP000638313"/>
    </source>
</evidence>
<name>A0A919ECL5_9ACTN</name>
<reference evidence="2" key="1">
    <citation type="journal article" date="2014" name="Int. J. Syst. Evol. Microbiol.">
        <title>Complete genome sequence of Corynebacterium casei LMG S-19264T (=DSM 44701T), isolated from a smear-ripened cheese.</title>
        <authorList>
            <consortium name="US DOE Joint Genome Institute (JGI-PGF)"/>
            <person name="Walter F."/>
            <person name="Albersmeier A."/>
            <person name="Kalinowski J."/>
            <person name="Ruckert C."/>
        </authorList>
    </citation>
    <scope>NUCLEOTIDE SEQUENCE</scope>
    <source>
        <strain evidence="2">JCM 4059</strain>
    </source>
</reference>
<evidence type="ECO:0000313" key="2">
    <source>
        <dbReference type="EMBL" id="GHF50450.1"/>
    </source>
</evidence>
<dbReference type="RefSeq" id="WP_190130528.1">
    <property type="nucleotide sequence ID" value="NZ_BNBD01000006.1"/>
</dbReference>
<reference evidence="2" key="2">
    <citation type="submission" date="2020-09" db="EMBL/GenBank/DDBJ databases">
        <authorList>
            <person name="Sun Q."/>
            <person name="Ohkuma M."/>
        </authorList>
    </citation>
    <scope>NUCLEOTIDE SEQUENCE</scope>
    <source>
        <strain evidence="2">JCM 4059</strain>
    </source>
</reference>
<proteinExistence type="predicted"/>
<accession>A0A919ECL5</accession>
<keyword evidence="3" id="KW-1185">Reference proteome</keyword>
<dbReference type="InterPro" id="IPR007278">
    <property type="entry name" value="DUF397"/>
</dbReference>
<protein>
    <recommendedName>
        <fullName evidence="1">DUF397 domain-containing protein</fullName>
    </recommendedName>
</protein>
<sequence length="61" mass="6561">MYDTKWQKSSFSSQGNECVELAAAQPHLLLRESDAPHTVIATTPARLRALLAALKTAAPSP</sequence>
<dbReference type="Proteomes" id="UP000638313">
    <property type="component" value="Unassembled WGS sequence"/>
</dbReference>
<gene>
    <name evidence="2" type="ORF">GCM10010218_34990</name>
</gene>
<dbReference type="AlphaFoldDB" id="A0A919ECL5"/>
<evidence type="ECO:0000259" key="1">
    <source>
        <dbReference type="Pfam" id="PF04149"/>
    </source>
</evidence>